<evidence type="ECO:0000313" key="3">
    <source>
        <dbReference type="Proteomes" id="UP000050544"/>
    </source>
</evidence>
<comment type="caution">
    <text evidence="2">The sequence shown here is derived from an EMBL/GenBank/DDBJ whole genome shotgun (WGS) entry which is preliminary data.</text>
</comment>
<dbReference type="SUPFAM" id="SSF49879">
    <property type="entry name" value="SMAD/FHA domain"/>
    <property type="match status" value="1"/>
</dbReference>
<dbReference type="AlphaFoldDB" id="A0A0P6YBC3"/>
<evidence type="ECO:0000259" key="1">
    <source>
        <dbReference type="PROSITE" id="PS50006"/>
    </source>
</evidence>
<proteinExistence type="predicted"/>
<feature type="domain" description="FHA" evidence="1">
    <location>
        <begin position="552"/>
        <end position="602"/>
    </location>
</feature>
<dbReference type="Proteomes" id="UP000050544">
    <property type="component" value="Unassembled WGS sequence"/>
</dbReference>
<dbReference type="STRING" id="869279.SE15_09935"/>
<reference evidence="2 3" key="1">
    <citation type="submission" date="2015-07" db="EMBL/GenBank/DDBJ databases">
        <title>Whole genome sequence of Thermanaerothrix daxensis DSM 23592.</title>
        <authorList>
            <person name="Hemp J."/>
            <person name="Ward L.M."/>
            <person name="Pace L.A."/>
            <person name="Fischer W.W."/>
        </authorList>
    </citation>
    <scope>NUCLEOTIDE SEQUENCE [LARGE SCALE GENOMIC DNA]</scope>
    <source>
        <strain evidence="2 3">GNS-1</strain>
    </source>
</reference>
<organism evidence="2 3">
    <name type="scientific">Thermanaerothrix daxensis</name>
    <dbReference type="NCBI Taxonomy" id="869279"/>
    <lineage>
        <taxon>Bacteria</taxon>
        <taxon>Bacillati</taxon>
        <taxon>Chloroflexota</taxon>
        <taxon>Anaerolineae</taxon>
        <taxon>Anaerolineales</taxon>
        <taxon>Anaerolineaceae</taxon>
        <taxon>Thermanaerothrix</taxon>
    </lineage>
</organism>
<dbReference type="EMBL" id="LGKO01000005">
    <property type="protein sequence ID" value="KPL82461.1"/>
    <property type="molecule type" value="Genomic_DNA"/>
</dbReference>
<sequence>MIPPRLPGRKIATLISLIYAGLLLQGVDAVTHAQAAERVLLRRVESTHFPTLSLYFEVYNAEGQFLTNLQSEALQILEDDQPRSPLGVTLLNPGAHIILVLNYGPEWSVGYAQRSRFQYLRQHWLAWAQAQPSPTPDRLSLITNSGLQLVRNNDPARWADWLETARPDLQRETASLNGLTRALDLASSIDPTNPQRPIIFFLTAPLPGSALPALADLRQRAQNQGVPVHVWLVANARAPTRLPQNYAALNDLATQSGGQFLLFSGPEALPDPEPLLQPLRYGYRATYTSALTTSGSHELVVRVIQNGVPLDSEPLTVDLTILPPNPILLAPPAEIARTWHDSTDQLARRLSPSTYAFAFITEFPDQHPRPLRAARLFVNDSLVAERLSAPFETLEWSLEDITTSERFRIRVEVEDSLGLKGQSREWPLEVIVPEPPRSLPEQAWARLTTPQVLPLWAVLMSAATLGLILWRWRAYRRLTQPLYARLAPRKVKETLPSGRPIPGPFPTAAPPQGAPAWLVWLRSDEVPFDFIQDASADPEDERRFFALSQAEVTLGSDPRRATLHLPHPSVESVHARIIPGPEGFKLVDAGSIAGTWLNAAPLPPEGTWLSHGDILHLGSVALRFEFPHPSPPPHPLLLPYEDAA</sequence>
<dbReference type="InterPro" id="IPR036465">
    <property type="entry name" value="vWFA_dom_sf"/>
</dbReference>
<dbReference type="OrthoDB" id="153312at2"/>
<dbReference type="Gene3D" id="3.40.50.410">
    <property type="entry name" value="von Willebrand factor, type A domain"/>
    <property type="match status" value="1"/>
</dbReference>
<evidence type="ECO:0000313" key="2">
    <source>
        <dbReference type="EMBL" id="KPL82461.1"/>
    </source>
</evidence>
<dbReference type="RefSeq" id="WP_054521953.1">
    <property type="nucleotide sequence ID" value="NZ_LGKO01000005.1"/>
</dbReference>
<gene>
    <name evidence="2" type="ORF">SE15_09935</name>
</gene>
<keyword evidence="3" id="KW-1185">Reference proteome</keyword>
<dbReference type="InterPro" id="IPR000253">
    <property type="entry name" value="FHA_dom"/>
</dbReference>
<dbReference type="InterPro" id="IPR008984">
    <property type="entry name" value="SMAD_FHA_dom_sf"/>
</dbReference>
<dbReference type="PROSITE" id="PS50006">
    <property type="entry name" value="FHA_DOMAIN"/>
    <property type="match status" value="1"/>
</dbReference>
<accession>A0A0P6YBC3</accession>
<dbReference type="SUPFAM" id="SSF53300">
    <property type="entry name" value="vWA-like"/>
    <property type="match status" value="1"/>
</dbReference>
<protein>
    <recommendedName>
        <fullName evidence="1">FHA domain-containing protein</fullName>
    </recommendedName>
</protein>
<dbReference type="Pfam" id="PF00498">
    <property type="entry name" value="FHA"/>
    <property type="match status" value="1"/>
</dbReference>
<dbReference type="Gene3D" id="2.60.200.20">
    <property type="match status" value="1"/>
</dbReference>
<dbReference type="SMART" id="SM00240">
    <property type="entry name" value="FHA"/>
    <property type="match status" value="1"/>
</dbReference>
<name>A0A0P6YBC3_9CHLR</name>
<dbReference type="CDD" id="cd00060">
    <property type="entry name" value="FHA"/>
    <property type="match status" value="1"/>
</dbReference>